<dbReference type="Proteomes" id="UP001595904">
    <property type="component" value="Unassembled WGS sequence"/>
</dbReference>
<dbReference type="InterPro" id="IPR043472">
    <property type="entry name" value="Macro_dom-like"/>
</dbReference>
<dbReference type="InterPro" id="IPR050892">
    <property type="entry name" value="ADP-ribose_metab_enzymes"/>
</dbReference>
<comment type="caution">
    <text evidence="4">The sequence shown here is derived from an EMBL/GenBank/DDBJ whole genome shotgun (WGS) entry which is preliminary data.</text>
</comment>
<comment type="catalytic activity">
    <reaction evidence="1">
        <text>an N-(ADP-alpha-D-ribosyl)-thymidine in DNA + H2O = a thymidine in DNA + ADP-D-ribose</text>
        <dbReference type="Rhea" id="RHEA:71655"/>
        <dbReference type="Rhea" id="RHEA-COMP:13556"/>
        <dbReference type="Rhea" id="RHEA-COMP:18051"/>
        <dbReference type="ChEBI" id="CHEBI:15377"/>
        <dbReference type="ChEBI" id="CHEBI:57967"/>
        <dbReference type="ChEBI" id="CHEBI:137386"/>
        <dbReference type="ChEBI" id="CHEBI:191199"/>
    </reaction>
    <physiologicalReaction direction="left-to-right" evidence="1">
        <dbReference type="Rhea" id="RHEA:71656"/>
    </physiologicalReaction>
</comment>
<evidence type="ECO:0000256" key="1">
    <source>
        <dbReference type="ARBA" id="ARBA00035885"/>
    </source>
</evidence>
<proteinExistence type="predicted"/>
<dbReference type="EMBL" id="JBHSDU010000001">
    <property type="protein sequence ID" value="MFC4308258.1"/>
    <property type="molecule type" value="Genomic_DNA"/>
</dbReference>
<evidence type="ECO:0000313" key="4">
    <source>
        <dbReference type="EMBL" id="MFC4308258.1"/>
    </source>
</evidence>
<dbReference type="SMART" id="SM00506">
    <property type="entry name" value="A1pp"/>
    <property type="match status" value="1"/>
</dbReference>
<feature type="region of interest" description="Disordered" evidence="2">
    <location>
        <begin position="368"/>
        <end position="389"/>
    </location>
</feature>
<feature type="domain" description="Macro" evidence="3">
    <location>
        <begin position="1"/>
        <end position="151"/>
    </location>
</feature>
<dbReference type="SUPFAM" id="SSF52949">
    <property type="entry name" value="Macro domain-like"/>
    <property type="match status" value="1"/>
</dbReference>
<dbReference type="RefSeq" id="WP_380595241.1">
    <property type="nucleotide sequence ID" value="NZ_JBHSDU010000001.1"/>
</dbReference>
<evidence type="ECO:0000256" key="2">
    <source>
        <dbReference type="SAM" id="MobiDB-lite"/>
    </source>
</evidence>
<dbReference type="PANTHER" id="PTHR12521">
    <property type="entry name" value="PROTEIN C6ORF130"/>
    <property type="match status" value="1"/>
</dbReference>
<gene>
    <name evidence="4" type="ORF">ACFPN2_04115</name>
</gene>
<name>A0ABV8SNX4_9GAMM</name>
<accession>A0ABV8SNX4</accession>
<dbReference type="Gene3D" id="3.40.220.10">
    <property type="entry name" value="Leucine Aminopeptidase, subunit E, domain 1"/>
    <property type="match status" value="1"/>
</dbReference>
<protein>
    <submittedName>
        <fullName evidence="4">Macro domain-containing protein</fullName>
    </submittedName>
</protein>
<dbReference type="PANTHER" id="PTHR12521:SF0">
    <property type="entry name" value="ADP-RIBOSE GLYCOHYDROLASE OARD1"/>
    <property type="match status" value="1"/>
</dbReference>
<evidence type="ECO:0000259" key="3">
    <source>
        <dbReference type="PROSITE" id="PS51154"/>
    </source>
</evidence>
<evidence type="ECO:0000313" key="5">
    <source>
        <dbReference type="Proteomes" id="UP001595904"/>
    </source>
</evidence>
<dbReference type="InterPro" id="IPR002589">
    <property type="entry name" value="Macro_dom"/>
</dbReference>
<dbReference type="PROSITE" id="PS51154">
    <property type="entry name" value="MACRO"/>
    <property type="match status" value="1"/>
</dbReference>
<organism evidence="4 5">
    <name type="scientific">Steroidobacter flavus</name>
    <dbReference type="NCBI Taxonomy" id="1842136"/>
    <lineage>
        <taxon>Bacteria</taxon>
        <taxon>Pseudomonadati</taxon>
        <taxon>Pseudomonadota</taxon>
        <taxon>Gammaproteobacteria</taxon>
        <taxon>Steroidobacterales</taxon>
        <taxon>Steroidobacteraceae</taxon>
        <taxon>Steroidobacter</taxon>
    </lineage>
</organism>
<dbReference type="Pfam" id="PF01661">
    <property type="entry name" value="Macro"/>
    <property type="match status" value="1"/>
</dbReference>
<dbReference type="CDD" id="cd02901">
    <property type="entry name" value="Macro_Poa1p-like"/>
    <property type="match status" value="1"/>
</dbReference>
<keyword evidence="5" id="KW-1185">Reference proteome</keyword>
<sequence length="389" mass="44590">MMFKVLIGNLFESEAQTLVNTVNCVGVMGKGVALEFKKRFPEMFDDYVARCERKTVQLGKPYLYADLATRIVNFPTKAHWRSPSKLEDIEQGLNFLVDHIQEWQITSIAMPPLGCGNGGLDWAEVGPLIYRKLGRLPIDVEVYAPYGTPKTQLSEEFLSAPSQMSLEGKGRKYEKPNPHWVTLVEALRELEHQPYAPPVGRVIFQKICYVLTEMGVRTGFEFGKGSYGPFSENIKSALHDFANRNWLHEEQLGRMLALRVGDQYERDRSRFVHEIDQHRKKISKVVDLFSRIKTTEQAEEVITVLFASRELKKDRNSDCILDEDQLVDFILDWKKSWDTSEKREAIAAAVRNLAILGWMRVHLSDEMEGGEDLPSHQTPHRNTGRTAYN</sequence>
<reference evidence="5" key="1">
    <citation type="journal article" date="2019" name="Int. J. Syst. Evol. Microbiol.">
        <title>The Global Catalogue of Microorganisms (GCM) 10K type strain sequencing project: providing services to taxonomists for standard genome sequencing and annotation.</title>
        <authorList>
            <consortium name="The Broad Institute Genomics Platform"/>
            <consortium name="The Broad Institute Genome Sequencing Center for Infectious Disease"/>
            <person name="Wu L."/>
            <person name="Ma J."/>
        </authorList>
    </citation>
    <scope>NUCLEOTIDE SEQUENCE [LARGE SCALE GENOMIC DNA]</scope>
    <source>
        <strain evidence="5">CGMCC 1.10759</strain>
    </source>
</reference>